<dbReference type="PANTHER" id="PTHR42776:SF27">
    <property type="entry name" value="DIPEPTIDYL PEPTIDASE FAMILY MEMBER 6"/>
    <property type="match status" value="1"/>
</dbReference>
<dbReference type="PRINTS" id="PR00862">
    <property type="entry name" value="PROLIGOPTASE"/>
</dbReference>
<dbReference type="SUPFAM" id="SSF82171">
    <property type="entry name" value="DPP6 N-terminal domain-like"/>
    <property type="match status" value="1"/>
</dbReference>
<keyword evidence="2" id="KW-0720">Serine protease</keyword>
<dbReference type="PANTHER" id="PTHR42776">
    <property type="entry name" value="SERINE PEPTIDASE S9 FAMILY MEMBER"/>
    <property type="match status" value="1"/>
</dbReference>
<organism evidence="5 6">
    <name type="scientific">Anaeromyxobacter dehalogenans (strain ATCC BAA-258 / DSM 21875 / 2CP-1)</name>
    <dbReference type="NCBI Taxonomy" id="455488"/>
    <lineage>
        <taxon>Bacteria</taxon>
        <taxon>Pseudomonadati</taxon>
        <taxon>Myxococcota</taxon>
        <taxon>Myxococcia</taxon>
        <taxon>Myxococcales</taxon>
        <taxon>Cystobacterineae</taxon>
        <taxon>Anaeromyxobacteraceae</taxon>
        <taxon>Anaeromyxobacter</taxon>
    </lineage>
</organism>
<dbReference type="Pfam" id="PF00326">
    <property type="entry name" value="Peptidase_S9"/>
    <property type="match status" value="1"/>
</dbReference>
<evidence type="ECO:0000313" key="6">
    <source>
        <dbReference type="Proteomes" id="UP000007089"/>
    </source>
</evidence>
<evidence type="ECO:0000259" key="4">
    <source>
        <dbReference type="Pfam" id="PF00326"/>
    </source>
</evidence>
<keyword evidence="2" id="KW-0645">Protease</keyword>
<dbReference type="KEGG" id="acp:A2cp1_0843"/>
<dbReference type="InterPro" id="IPR002470">
    <property type="entry name" value="Peptidase_S9A"/>
</dbReference>
<evidence type="ECO:0000313" key="5">
    <source>
        <dbReference type="EMBL" id="ACL64195.1"/>
    </source>
</evidence>
<dbReference type="Pfam" id="PF07676">
    <property type="entry name" value="PD40"/>
    <property type="match status" value="1"/>
</dbReference>
<sequence>MHAFLLACLVAAGAVAAPLDLAPVPGRPNLLQLGVPEVPPEVSARLEQYENARAAVLRDVSPDGRAMLVTTRFGSTAQLHLVLAPLGMREQLTFGDEPVSDAAFLPGRPERLLYLQDKGGGEFFQLYGLDRRTGRSELLTDGRSRHSDLVVSPDGRRLAYSGTGRNGKDADVYVAEADRPGAARRVVEAEGSWSALDFSRDGRRLLVRRYRAASDADLELVDLATGARTPLLAGKGSVGGAAFSADGRYAYAITDRGAGHAALVRVDLAQPEAAPRPVAPGVAWDVEQVVVARDGTVAFTADADGVSLLHVVDPRTGRLRGVALPGRGVATLRFPSGRSDLLAVGLVSATSPWDAWTVELRGGKAVRWTRSEVGGLDPAGFVEPERVRYPSAGGAEVPALLYRPRGGGRVPVVVNWHGGPESQHRPAFSPMVQFLVAELGVAVLQPNVRGSAGYGKDWLALDDGVRREEALKDVPATFQFIASRPDLDASRAVVWGGSYGGYMVLATLTLFPGLASAGVDVVGISSLPSFLESTQAYRRDLRRAEYGDERVPEVRAVQERISPLGRAGAIRVPLLVIQGANDPRVPRSEAEQIVRAVRANGQEVWYLVALDEGHGFKKKENRDHADAVTVAFLQRMLAGAPPAAQQRGAASAR</sequence>
<feature type="signal peptide" evidence="3">
    <location>
        <begin position="1"/>
        <end position="16"/>
    </location>
</feature>
<keyword evidence="1" id="KW-0378">Hydrolase</keyword>
<dbReference type="MEROPS" id="S09.A77"/>
<dbReference type="Proteomes" id="UP000007089">
    <property type="component" value="Chromosome"/>
</dbReference>
<dbReference type="RefSeq" id="WP_012632210.1">
    <property type="nucleotide sequence ID" value="NC_011891.1"/>
</dbReference>
<reference evidence="5" key="1">
    <citation type="submission" date="2009-01" db="EMBL/GenBank/DDBJ databases">
        <title>Complete sequence of Anaeromyxobacter dehalogenans 2CP-1.</title>
        <authorList>
            <consortium name="US DOE Joint Genome Institute"/>
            <person name="Lucas S."/>
            <person name="Copeland A."/>
            <person name="Lapidus A."/>
            <person name="Glavina del Rio T."/>
            <person name="Dalin E."/>
            <person name="Tice H."/>
            <person name="Bruce D."/>
            <person name="Goodwin L."/>
            <person name="Pitluck S."/>
            <person name="Saunders E."/>
            <person name="Brettin T."/>
            <person name="Detter J.C."/>
            <person name="Han C."/>
            <person name="Larimer F."/>
            <person name="Land M."/>
            <person name="Hauser L."/>
            <person name="Kyrpides N."/>
            <person name="Ovchinnikova G."/>
            <person name="Beliaev A.S."/>
            <person name="Richardson P."/>
        </authorList>
    </citation>
    <scope>NUCLEOTIDE SEQUENCE</scope>
    <source>
        <strain evidence="5">2CP-1</strain>
    </source>
</reference>
<dbReference type="InterPro" id="IPR001375">
    <property type="entry name" value="Peptidase_S9_cat"/>
</dbReference>
<name>B8JDV0_ANAD2</name>
<dbReference type="InterPro" id="IPR029058">
    <property type="entry name" value="AB_hydrolase_fold"/>
</dbReference>
<keyword evidence="3" id="KW-0732">Signal</keyword>
<dbReference type="GO" id="GO:0004252">
    <property type="term" value="F:serine-type endopeptidase activity"/>
    <property type="evidence" value="ECO:0007669"/>
    <property type="project" value="InterPro"/>
</dbReference>
<protein>
    <submittedName>
        <fullName evidence="5">Peptidase S9 prolyl oligopeptidase active site domain protein</fullName>
    </submittedName>
</protein>
<keyword evidence="6" id="KW-1185">Reference proteome</keyword>
<dbReference type="Gene3D" id="2.120.10.30">
    <property type="entry name" value="TolB, C-terminal domain"/>
    <property type="match status" value="1"/>
</dbReference>
<evidence type="ECO:0000256" key="2">
    <source>
        <dbReference type="ARBA" id="ARBA00022825"/>
    </source>
</evidence>
<gene>
    <name evidence="5" type="ordered locus">A2cp1_0843</name>
</gene>
<dbReference type="HOGENOM" id="CLU_008615_3_2_7"/>
<accession>B8JDV0</accession>
<dbReference type="InterPro" id="IPR011042">
    <property type="entry name" value="6-blade_b-propeller_TolB-like"/>
</dbReference>
<dbReference type="SUPFAM" id="SSF53474">
    <property type="entry name" value="alpha/beta-Hydrolases"/>
    <property type="match status" value="1"/>
</dbReference>
<dbReference type="GO" id="GO:0006508">
    <property type="term" value="P:proteolysis"/>
    <property type="evidence" value="ECO:0007669"/>
    <property type="project" value="InterPro"/>
</dbReference>
<proteinExistence type="predicted"/>
<dbReference type="InterPro" id="IPR011659">
    <property type="entry name" value="WD40"/>
</dbReference>
<dbReference type="AlphaFoldDB" id="B8JDV0"/>
<evidence type="ECO:0000256" key="1">
    <source>
        <dbReference type="ARBA" id="ARBA00022801"/>
    </source>
</evidence>
<dbReference type="EMBL" id="CP001359">
    <property type="protein sequence ID" value="ACL64195.1"/>
    <property type="molecule type" value="Genomic_DNA"/>
</dbReference>
<evidence type="ECO:0000256" key="3">
    <source>
        <dbReference type="SAM" id="SignalP"/>
    </source>
</evidence>
<feature type="chain" id="PRO_5002872574" evidence="3">
    <location>
        <begin position="17"/>
        <end position="653"/>
    </location>
</feature>
<feature type="domain" description="Peptidase S9 prolyl oligopeptidase catalytic" evidence="4">
    <location>
        <begin position="427"/>
        <end position="638"/>
    </location>
</feature>
<dbReference type="Gene3D" id="3.40.50.1820">
    <property type="entry name" value="alpha/beta hydrolase"/>
    <property type="match status" value="1"/>
</dbReference>